<evidence type="ECO:0000256" key="1">
    <source>
        <dbReference type="SAM" id="Phobius"/>
    </source>
</evidence>
<keyword evidence="1" id="KW-0472">Membrane</keyword>
<dbReference type="STRING" id="282199.GCA_001049735_00265"/>
<gene>
    <name evidence="3" type="ORF">NIG5292_00265</name>
</gene>
<feature type="transmembrane region" description="Helical" evidence="1">
    <location>
        <begin position="347"/>
        <end position="366"/>
    </location>
</feature>
<sequence>MRFFMWLKVFVLLAMSTAASAHEVNPTVADLTISEGEVTLELGGNFESFLAGIDLSTVENTDDAANAADYDALRALSVEAFETRVREQFGTIAQNILIELGGETGVLTLNSVEVQDLSDLELPRLTQMSATIANPENAPVQAGLSQNYGQLILRQQGAGENGFAGLLGAGEMSPILTAAGGQSEGAWDTFVRYIPVGIEHIVPLGLDHILFVLGLFFLAARLKPLLWQVSAFTLAHTVTLALGATGAVTVNPSIVEPLIALSIVYVAVENIFTDGLSRWRPALIFAFGLLHGLGFSTVLGVYGIPEGQFLPALIGFNIGVELGQLIVIAVAFALVGYWFRDKAWYRPVIAIPASLGIAIIGAYWVLERTVL</sequence>
<feature type="transmembrane region" description="Helical" evidence="1">
    <location>
        <begin position="284"/>
        <end position="304"/>
    </location>
</feature>
<dbReference type="InterPro" id="IPR032809">
    <property type="entry name" value="Put_HupE_UreJ"/>
</dbReference>
<keyword evidence="1" id="KW-1133">Transmembrane helix</keyword>
<evidence type="ECO:0000313" key="4">
    <source>
        <dbReference type="Proteomes" id="UP000048949"/>
    </source>
</evidence>
<dbReference type="Proteomes" id="UP000048949">
    <property type="component" value="Unassembled WGS sequence"/>
</dbReference>
<evidence type="ECO:0008006" key="5">
    <source>
        <dbReference type="Google" id="ProtNLM"/>
    </source>
</evidence>
<dbReference type="EMBL" id="CVQV01000002">
    <property type="protein sequence ID" value="CRK74238.1"/>
    <property type="molecule type" value="Genomic_DNA"/>
</dbReference>
<feature type="transmembrane region" description="Helical" evidence="1">
    <location>
        <begin position="200"/>
        <end position="218"/>
    </location>
</feature>
<dbReference type="AlphaFoldDB" id="A0A0U1NHM5"/>
<feature type="chain" id="PRO_5006712078" description="HupE / UreJ protein" evidence="2">
    <location>
        <begin position="22"/>
        <end position="371"/>
    </location>
</feature>
<feature type="transmembrane region" description="Helical" evidence="1">
    <location>
        <begin position="254"/>
        <end position="272"/>
    </location>
</feature>
<feature type="transmembrane region" description="Helical" evidence="1">
    <location>
        <begin position="310"/>
        <end position="335"/>
    </location>
</feature>
<evidence type="ECO:0000313" key="3">
    <source>
        <dbReference type="EMBL" id="CRK74238.1"/>
    </source>
</evidence>
<dbReference type="Pfam" id="PF13795">
    <property type="entry name" value="HupE_UreJ_2"/>
    <property type="match status" value="1"/>
</dbReference>
<name>A0A0U1NHM5_9RHOB</name>
<feature type="transmembrane region" description="Helical" evidence="1">
    <location>
        <begin position="225"/>
        <end position="248"/>
    </location>
</feature>
<keyword evidence="2" id="KW-0732">Signal</keyword>
<protein>
    <recommendedName>
        <fullName evidence="5">HupE / UreJ protein</fullName>
    </recommendedName>
</protein>
<keyword evidence="1" id="KW-0812">Transmembrane</keyword>
<feature type="signal peptide" evidence="2">
    <location>
        <begin position="1"/>
        <end position="21"/>
    </location>
</feature>
<dbReference type="OrthoDB" id="9808870at2"/>
<evidence type="ECO:0000256" key="2">
    <source>
        <dbReference type="SAM" id="SignalP"/>
    </source>
</evidence>
<organism evidence="3 4">
    <name type="scientific">Nereida ignava</name>
    <dbReference type="NCBI Taxonomy" id="282199"/>
    <lineage>
        <taxon>Bacteria</taxon>
        <taxon>Pseudomonadati</taxon>
        <taxon>Pseudomonadota</taxon>
        <taxon>Alphaproteobacteria</taxon>
        <taxon>Rhodobacterales</taxon>
        <taxon>Roseobacteraceae</taxon>
        <taxon>Nereida</taxon>
    </lineage>
</organism>
<keyword evidence="4" id="KW-1185">Reference proteome</keyword>
<accession>A0A0U1NHM5</accession>
<proteinExistence type="predicted"/>
<reference evidence="3 4" key="1">
    <citation type="submission" date="2015-04" db="EMBL/GenBank/DDBJ databases">
        <authorList>
            <person name="Syromyatnikov M.Y."/>
            <person name="Popov V.N."/>
        </authorList>
    </citation>
    <scope>NUCLEOTIDE SEQUENCE [LARGE SCALE GENOMIC DNA]</scope>
    <source>
        <strain evidence="3 4">CECT 5292</strain>
    </source>
</reference>